<dbReference type="InterPro" id="IPR023415">
    <property type="entry name" value="LDLR_class-A_CS"/>
</dbReference>
<feature type="disulfide bond" evidence="14">
    <location>
        <begin position="290"/>
        <end position="302"/>
    </location>
</feature>
<feature type="repeat" description="LDL-receptor class B" evidence="15">
    <location>
        <begin position="1030"/>
        <end position="1072"/>
    </location>
</feature>
<dbReference type="SUPFAM" id="SSF57184">
    <property type="entry name" value="Growth factor receptor domain"/>
    <property type="match status" value="1"/>
</dbReference>
<feature type="disulfide bond" evidence="14">
    <location>
        <begin position="398"/>
        <end position="413"/>
    </location>
</feature>
<feature type="repeat" description="LDL-receptor class B" evidence="15">
    <location>
        <begin position="1335"/>
        <end position="1377"/>
    </location>
</feature>
<evidence type="ECO:0000256" key="18">
    <source>
        <dbReference type="SAM" id="SignalP"/>
    </source>
</evidence>
<dbReference type="CDD" id="cd00112">
    <property type="entry name" value="LDLa"/>
    <property type="match status" value="7"/>
</dbReference>
<keyword evidence="21" id="KW-1185">Reference proteome</keyword>
<dbReference type="FunFam" id="4.10.400.10:FF:000203">
    <property type="entry name" value="Uncharacterized protein, isoform A"/>
    <property type="match status" value="1"/>
</dbReference>
<dbReference type="InParanoid" id="A0A7R8V127"/>
<evidence type="ECO:0000256" key="15">
    <source>
        <dbReference type="PROSITE-ProRule" id="PRU00461"/>
    </source>
</evidence>
<accession>A0A7R8V127</accession>
<feature type="repeat" description="LDL-receptor class B" evidence="15">
    <location>
        <begin position="1378"/>
        <end position="1421"/>
    </location>
</feature>
<dbReference type="Pfam" id="PF14670">
    <property type="entry name" value="FXa_inhibition"/>
    <property type="match status" value="3"/>
</dbReference>
<evidence type="ECO:0000256" key="2">
    <source>
        <dbReference type="ARBA" id="ARBA00022475"/>
    </source>
</evidence>
<gene>
    <name evidence="20" type="ORF">HERILL_LOCUS12779</name>
</gene>
<evidence type="ECO:0000256" key="5">
    <source>
        <dbReference type="ARBA" id="ARBA00022692"/>
    </source>
</evidence>
<dbReference type="InterPro" id="IPR009030">
    <property type="entry name" value="Growth_fac_rcpt_cys_sf"/>
</dbReference>
<dbReference type="InterPro" id="IPR050778">
    <property type="entry name" value="Cueball_EGF_LRP_Nidogen"/>
</dbReference>
<dbReference type="InterPro" id="IPR000033">
    <property type="entry name" value="LDLR_classB_rpt"/>
</dbReference>
<dbReference type="PROSITE" id="PS00010">
    <property type="entry name" value="ASX_HYDROXYL"/>
    <property type="match status" value="1"/>
</dbReference>
<feature type="domain" description="EGF-like" evidence="19">
    <location>
        <begin position="570"/>
        <end position="585"/>
    </location>
</feature>
<dbReference type="SMART" id="SM00135">
    <property type="entry name" value="LY"/>
    <property type="match status" value="20"/>
</dbReference>
<feature type="repeat" description="LDL-receptor class B" evidence="15">
    <location>
        <begin position="1117"/>
        <end position="1159"/>
    </location>
</feature>
<comment type="subcellular location">
    <subcellularLocation>
        <location evidence="1">Cell membrane</location>
        <topology evidence="1">Single-pass type I membrane protein</topology>
    </subcellularLocation>
</comment>
<dbReference type="GO" id="GO:0006897">
    <property type="term" value="P:endocytosis"/>
    <property type="evidence" value="ECO:0007669"/>
    <property type="project" value="UniProtKB-KW"/>
</dbReference>
<feature type="repeat" description="LDL-receptor class B" evidence="15">
    <location>
        <begin position="987"/>
        <end position="1029"/>
    </location>
</feature>
<dbReference type="Gene3D" id="2.120.10.30">
    <property type="entry name" value="TolB, C-terminal domain"/>
    <property type="match status" value="4"/>
</dbReference>
<feature type="transmembrane region" description="Helical" evidence="17">
    <location>
        <begin position="1893"/>
        <end position="1917"/>
    </location>
</feature>
<dbReference type="InterPro" id="IPR036055">
    <property type="entry name" value="LDL_receptor-like_sf"/>
</dbReference>
<dbReference type="FunFam" id="4.10.400.10:FF:000065">
    <property type="entry name" value="Transmembrane protease serine 7"/>
    <property type="match status" value="1"/>
</dbReference>
<feature type="repeat" description="LDL-receptor class B" evidence="15">
    <location>
        <begin position="760"/>
        <end position="803"/>
    </location>
</feature>
<evidence type="ECO:0000256" key="9">
    <source>
        <dbReference type="ARBA" id="ARBA00022989"/>
    </source>
</evidence>
<dbReference type="InterPro" id="IPR002172">
    <property type="entry name" value="LDrepeatLR_classA_rpt"/>
</dbReference>
<evidence type="ECO:0000313" key="20">
    <source>
        <dbReference type="EMBL" id="CAD7090285.1"/>
    </source>
</evidence>
<evidence type="ECO:0000313" key="21">
    <source>
        <dbReference type="Proteomes" id="UP000594454"/>
    </source>
</evidence>
<evidence type="ECO:0000256" key="6">
    <source>
        <dbReference type="ARBA" id="ARBA00022729"/>
    </source>
</evidence>
<evidence type="ECO:0000256" key="8">
    <source>
        <dbReference type="ARBA" id="ARBA00022837"/>
    </source>
</evidence>
<dbReference type="GO" id="GO:0005509">
    <property type="term" value="F:calcium ion binding"/>
    <property type="evidence" value="ECO:0007669"/>
    <property type="project" value="InterPro"/>
</dbReference>
<feature type="disulfide bond" evidence="14">
    <location>
        <begin position="269"/>
        <end position="284"/>
    </location>
</feature>
<feature type="disulfide bond" evidence="14">
    <location>
        <begin position="329"/>
        <end position="341"/>
    </location>
</feature>
<proteinExistence type="predicted"/>
<evidence type="ECO:0000256" key="3">
    <source>
        <dbReference type="ARBA" id="ARBA00022536"/>
    </source>
</evidence>
<dbReference type="PANTHER" id="PTHR46513:SF44">
    <property type="entry name" value="LDL RECEPTOR RELATED PROTEIN 4"/>
    <property type="match status" value="1"/>
</dbReference>
<dbReference type="FunFam" id="4.10.400.10:FF:000214">
    <property type="entry name" value="low-density lipoprotein receptor 1"/>
    <property type="match status" value="1"/>
</dbReference>
<dbReference type="FunCoup" id="A0A7R8V127">
    <property type="interactions" value="331"/>
</dbReference>
<dbReference type="EMBL" id="LR899013">
    <property type="protein sequence ID" value="CAD7090285.1"/>
    <property type="molecule type" value="Genomic_DNA"/>
</dbReference>
<dbReference type="OMA" id="KRGLYWP"/>
<dbReference type="FunFam" id="2.120.10.30:FF:000102">
    <property type="entry name" value="Uncharacterized protein, isoform B"/>
    <property type="match status" value="1"/>
</dbReference>
<feature type="repeat" description="LDL-receptor class B" evidence="15">
    <location>
        <begin position="1597"/>
        <end position="1640"/>
    </location>
</feature>
<keyword evidence="8" id="KW-0106">Calcium</keyword>
<dbReference type="Gene3D" id="4.10.400.10">
    <property type="entry name" value="Low-density Lipoprotein Receptor"/>
    <property type="match status" value="8"/>
</dbReference>
<keyword evidence="4" id="KW-0254">Endocytosis</keyword>
<comment type="caution">
    <text evidence="14">Lacks conserved residue(s) required for the propagation of feature annotation.</text>
</comment>
<feature type="repeat" description="LDL-receptor class B" evidence="15">
    <location>
        <begin position="804"/>
        <end position="846"/>
    </location>
</feature>
<dbReference type="Pfam" id="PF07645">
    <property type="entry name" value="EGF_CA"/>
    <property type="match status" value="1"/>
</dbReference>
<dbReference type="Proteomes" id="UP000594454">
    <property type="component" value="Chromosome 5"/>
</dbReference>
<feature type="repeat" description="LDL-receptor class B" evidence="15">
    <location>
        <begin position="1641"/>
        <end position="1683"/>
    </location>
</feature>
<reference evidence="20 21" key="1">
    <citation type="submission" date="2020-11" db="EMBL/GenBank/DDBJ databases">
        <authorList>
            <person name="Wallbank WR R."/>
            <person name="Pardo Diaz C."/>
            <person name="Kozak K."/>
            <person name="Martin S."/>
            <person name="Jiggins C."/>
            <person name="Moest M."/>
            <person name="Warren A I."/>
            <person name="Generalovic N T."/>
            <person name="Byers J.R.P. K."/>
            <person name="Montejo-Kovacevich G."/>
            <person name="Yen C E."/>
        </authorList>
    </citation>
    <scope>NUCLEOTIDE SEQUENCE [LARGE SCALE GENOMIC DNA]</scope>
</reference>
<feature type="disulfide bond" evidence="14">
    <location>
        <begin position="297"/>
        <end position="315"/>
    </location>
</feature>
<dbReference type="Pfam" id="PF00057">
    <property type="entry name" value="Ldl_recept_a"/>
    <property type="match status" value="7"/>
</dbReference>
<dbReference type="FunFam" id="2.120.10.30:FF:000008">
    <property type="entry name" value="Low-density lipoprotein receptor-related protein 4"/>
    <property type="match status" value="3"/>
</dbReference>
<feature type="repeat" description="LDL-receptor class B" evidence="15">
    <location>
        <begin position="1422"/>
        <end position="1463"/>
    </location>
</feature>
<evidence type="ECO:0000256" key="1">
    <source>
        <dbReference type="ARBA" id="ARBA00004251"/>
    </source>
</evidence>
<feature type="disulfide bond" evidence="14">
    <location>
        <begin position="472"/>
        <end position="490"/>
    </location>
</feature>
<name>A0A7R8V127_HERIL</name>
<dbReference type="PANTHER" id="PTHR46513">
    <property type="entry name" value="VITELLOGENIN RECEPTOR-LIKE PROTEIN-RELATED-RELATED"/>
    <property type="match status" value="1"/>
</dbReference>
<feature type="signal peptide" evidence="18">
    <location>
        <begin position="1"/>
        <end position="16"/>
    </location>
</feature>
<dbReference type="InterPro" id="IPR018097">
    <property type="entry name" value="EGF_Ca-bd_CS"/>
</dbReference>
<dbReference type="SUPFAM" id="SSF57424">
    <property type="entry name" value="LDL receptor-like module"/>
    <property type="match status" value="8"/>
</dbReference>
<keyword evidence="2" id="KW-1003">Cell membrane</keyword>
<dbReference type="OrthoDB" id="10066840at2759"/>
<dbReference type="SUPFAM" id="SSF57196">
    <property type="entry name" value="EGF/Laminin"/>
    <property type="match status" value="2"/>
</dbReference>
<dbReference type="InterPro" id="IPR011042">
    <property type="entry name" value="6-blade_b-propeller_TolB-like"/>
</dbReference>
<organism evidence="20 21">
    <name type="scientific">Hermetia illucens</name>
    <name type="common">Black soldier fly</name>
    <dbReference type="NCBI Taxonomy" id="343691"/>
    <lineage>
        <taxon>Eukaryota</taxon>
        <taxon>Metazoa</taxon>
        <taxon>Ecdysozoa</taxon>
        <taxon>Arthropoda</taxon>
        <taxon>Hexapoda</taxon>
        <taxon>Insecta</taxon>
        <taxon>Pterygota</taxon>
        <taxon>Neoptera</taxon>
        <taxon>Endopterygota</taxon>
        <taxon>Diptera</taxon>
        <taxon>Brachycera</taxon>
        <taxon>Stratiomyomorpha</taxon>
        <taxon>Stratiomyidae</taxon>
        <taxon>Hermetiinae</taxon>
        <taxon>Hermetia</taxon>
    </lineage>
</organism>
<evidence type="ECO:0000256" key="4">
    <source>
        <dbReference type="ARBA" id="ARBA00022583"/>
    </source>
</evidence>
<keyword evidence="3" id="KW-0245">EGF-like domain</keyword>
<feature type="disulfide bond" evidence="14">
    <location>
        <begin position="336"/>
        <end position="354"/>
    </location>
</feature>
<dbReference type="FunFam" id="4.10.400.10:FF:000034">
    <property type="entry name" value="Low-density lipoprotein receptor-related protein 2"/>
    <property type="match status" value="1"/>
</dbReference>
<evidence type="ECO:0000256" key="10">
    <source>
        <dbReference type="ARBA" id="ARBA00023136"/>
    </source>
</evidence>
<feature type="repeat" description="LDL-receptor class B" evidence="15">
    <location>
        <begin position="1292"/>
        <end position="1334"/>
    </location>
</feature>
<keyword evidence="11 14" id="KW-1015">Disulfide bond</keyword>
<feature type="disulfide bond" evidence="14">
    <location>
        <begin position="439"/>
        <end position="454"/>
    </location>
</feature>
<feature type="repeat" description="LDL-receptor class B" evidence="15">
    <location>
        <begin position="1728"/>
        <end position="1769"/>
    </location>
</feature>
<dbReference type="SUPFAM" id="SSF63825">
    <property type="entry name" value="YWTD domain"/>
    <property type="match status" value="4"/>
</dbReference>
<feature type="disulfide bond" evidence="14">
    <location>
        <begin position="348"/>
        <end position="363"/>
    </location>
</feature>
<dbReference type="PROSITE" id="PS01209">
    <property type="entry name" value="LDLRA_1"/>
    <property type="match status" value="5"/>
</dbReference>
<dbReference type="SMART" id="SM00181">
    <property type="entry name" value="EGF"/>
    <property type="match status" value="6"/>
</dbReference>
<feature type="repeat" description="LDL-receptor class B" evidence="15">
    <location>
        <begin position="674"/>
        <end position="716"/>
    </location>
</feature>
<feature type="disulfide bond" evidence="14">
    <location>
        <begin position="484"/>
        <end position="499"/>
    </location>
</feature>
<dbReference type="GO" id="GO:0005886">
    <property type="term" value="C:plasma membrane"/>
    <property type="evidence" value="ECO:0007669"/>
    <property type="project" value="UniProtKB-SubCell"/>
</dbReference>
<dbReference type="PROSITE" id="PS01186">
    <property type="entry name" value="EGF_2"/>
    <property type="match status" value="2"/>
</dbReference>
<dbReference type="PRINTS" id="PR00261">
    <property type="entry name" value="LDLRECEPTOR"/>
</dbReference>
<evidence type="ECO:0000256" key="12">
    <source>
        <dbReference type="ARBA" id="ARBA00023170"/>
    </source>
</evidence>
<keyword evidence="7" id="KW-0677">Repeat</keyword>
<dbReference type="PROSITE" id="PS01187">
    <property type="entry name" value="EGF_CA"/>
    <property type="match status" value="1"/>
</dbReference>
<evidence type="ECO:0000256" key="17">
    <source>
        <dbReference type="SAM" id="Phobius"/>
    </source>
</evidence>
<dbReference type="InterPro" id="IPR000742">
    <property type="entry name" value="EGF"/>
</dbReference>
<dbReference type="FunFam" id="2.10.25.10:FF:000009">
    <property type="entry name" value="Low-density lipoprotein receptor isoform 1"/>
    <property type="match status" value="1"/>
</dbReference>
<keyword evidence="12" id="KW-0675">Receptor</keyword>
<feature type="disulfide bond" evidence="14">
    <location>
        <begin position="465"/>
        <end position="477"/>
    </location>
</feature>
<dbReference type="CDD" id="cd00054">
    <property type="entry name" value="EGF_CA"/>
    <property type="match status" value="1"/>
</dbReference>
<protein>
    <recommendedName>
        <fullName evidence="19">EGF-like domain-containing protein</fullName>
    </recommendedName>
</protein>
<keyword evidence="10 17" id="KW-0472">Membrane</keyword>
<feature type="disulfide bond" evidence="14">
    <location>
        <begin position="217"/>
        <end position="232"/>
    </location>
</feature>
<evidence type="ECO:0000256" key="7">
    <source>
        <dbReference type="ARBA" id="ARBA00022737"/>
    </source>
</evidence>
<feature type="repeat" description="LDL-receptor class B" evidence="15">
    <location>
        <begin position="1073"/>
        <end position="1116"/>
    </location>
</feature>
<keyword evidence="6 18" id="KW-0732">Signal</keyword>
<keyword evidence="9 17" id="KW-1133">Transmembrane helix</keyword>
<dbReference type="Gene3D" id="2.10.25.10">
    <property type="entry name" value="Laminin"/>
    <property type="match status" value="2"/>
</dbReference>
<feature type="disulfide bond" evidence="14">
    <location>
        <begin position="529"/>
        <end position="544"/>
    </location>
</feature>
<feature type="disulfide bond" evidence="14">
    <location>
        <begin position="309"/>
        <end position="324"/>
    </location>
</feature>
<dbReference type="Pfam" id="PF00058">
    <property type="entry name" value="Ldl_recept_b"/>
    <property type="match status" value="13"/>
</dbReference>
<feature type="disulfide bond" evidence="14">
    <location>
        <begin position="420"/>
        <end position="432"/>
    </location>
</feature>
<dbReference type="InterPro" id="IPR049883">
    <property type="entry name" value="NOTCH1_EGF-like"/>
</dbReference>
<evidence type="ECO:0000256" key="13">
    <source>
        <dbReference type="ARBA" id="ARBA00023180"/>
    </source>
</evidence>
<evidence type="ECO:0000259" key="19">
    <source>
        <dbReference type="PROSITE" id="PS01186"/>
    </source>
</evidence>
<dbReference type="SMART" id="SM00192">
    <property type="entry name" value="LDLa"/>
    <property type="match status" value="8"/>
</dbReference>
<feature type="chain" id="PRO_5031294218" description="EGF-like domain-containing protein" evidence="18">
    <location>
        <begin position="17"/>
        <end position="2005"/>
    </location>
</feature>
<feature type="repeat" description="LDL-receptor class B" evidence="15">
    <location>
        <begin position="1684"/>
        <end position="1727"/>
    </location>
</feature>
<evidence type="ECO:0000256" key="16">
    <source>
        <dbReference type="SAM" id="MobiDB-lite"/>
    </source>
</evidence>
<dbReference type="SMART" id="SM00179">
    <property type="entry name" value="EGF_CA"/>
    <property type="match status" value="3"/>
</dbReference>
<dbReference type="PROSITE" id="PS50068">
    <property type="entry name" value="LDLRA_2"/>
    <property type="match status" value="8"/>
</dbReference>
<evidence type="ECO:0000256" key="11">
    <source>
        <dbReference type="ARBA" id="ARBA00023157"/>
    </source>
</evidence>
<feature type="region of interest" description="Disordered" evidence="16">
    <location>
        <begin position="1981"/>
        <end position="2005"/>
    </location>
</feature>
<evidence type="ECO:0000256" key="14">
    <source>
        <dbReference type="PROSITE-ProRule" id="PRU00124"/>
    </source>
</evidence>
<feature type="repeat" description="LDL-receptor class B" evidence="15">
    <location>
        <begin position="717"/>
        <end position="759"/>
    </location>
</feature>
<feature type="domain" description="EGF-like" evidence="19">
    <location>
        <begin position="612"/>
        <end position="627"/>
    </location>
</feature>
<dbReference type="InterPro" id="IPR001881">
    <property type="entry name" value="EGF-like_Ca-bd_dom"/>
</dbReference>
<sequence length="2005" mass="223958">MYIILFIQFFVQLVLCQYETTTQWPLDSYGKTQRMQPGGAGRQIYSHGSMRPVSTATNLQQPPHIDDPRAHRPYLPHGILTTEPLNPGAPPPVVTSLRVISGARAPGGFANAGGIGMGPGGLSGTGTGGVRGDLYGVREFGERHGDILVGGRMKERFQGPVKITHENVFRPQNSLVIDESHLFVPNDEGGQDCDLYCQPWEWFCPISCLCIPKDARCDKIQQCEKGEDEEDCNGTNEDIVNKIAYECEVTGTHIMCPKTYRCIAKEWLCDGDDDCGDYSDETHCGARNNCTEDQFECGNGFCIQKSWVCDGDNDCKDYSDEANCSKMACTSEHFQCADGYCVSLSFRCDGEADCADASDELNCQTPMASCPEGEFKCRGGLGGAGGPGGRCVLQRFRCDGDNDCGDWSDEEGCPKKPSSCTSSEFKCEDGYCIPKRWKCDGEQDCDGGEDEKECGNVESNLPRTCGPDEYTCRNGRCILNTWLCDGYPDCSRGEDEVNCKMTCDVGQFLCPARKNSTNLKICVHQKHVCDGHNDCPSGEDEQNCPSQKPCPLHSACEHLCVITPEGHDECSCRVGYTLHENKRNCTDIDECQFLTAPVCSQKCHNTLGSFTCSCEPGYILRPDLRSCKALGGAVQLIMANRGDIRQVTLSNNRYTSIVKGLHNAIAIDYHFKKGLLFWSDVSTDVLKMVYMNGTRMRDIIKWGLESPGGIAVDWIHDLLFWTDSGTRRVEVSNFQGNLRAVLAANDLDKPRAIVVHPGEAYVFWSDWGPNPKIERSYMDGSERTAIISKGVFWPNGLAIDYPAHRIYWADAKHHVIESSNFDGSERMKILSNHLPHPFALTIFEDTMYWTDWNTKSVSAANKITGKGFRTVHEGLHFPMDIHSYHPARQPNFNDRCMKDRRGLRGGCSHLCLPNKNSRRCGCPIGLTLKEDQKTCNSAPDRLLLVARRKDIRLRQLNSKASNSEVDMIVPLDGLKSTVALDWCSKSDSVFWTDVERSAIYRAHLNGSNQQSVIHTNLQSPAGLALDWVTEKIYWTDPGTNRIEVATLDGTLRALLVWQNLDKPRDIVVDPIDGYMFWSDWGTRPMIERAGMDGSGRKVLVSENLQWPNGLAIDQDDNKLYFVDAGTKSLEYINFDGTGRNALIKTGIEHPFGLDLNENKVFWTDWDTKSVQMADKLTGKNRRTIISNTSDLMDIRVFHRNRGHFRNPCGQSKGGCSHICLLNPSGYSCACPIGVKLTADSKTCHEGPSRYIIVAHRYDIRQISLDIEHLIDVVLPLPPISNAMSVDVDLQTGEIYWSDNYEDVIMSSRSDGLHTRQVNAESLDSVDGLVIDSVGRKIYWTDSGRHTIEVSDLDGGNRLVLAYEDLYSPRGITLDYDSGFLFWTDWLTYPKIERSHMDGEQRIKIVTAHLGWPNGICFDVEQKRVYWTDAQLKHIESCDYDGNNRKIIISELQHPYGIAVTDMDVYWTDWKSKALHMVNKNNASNTKVIKSDIEGLMGVRVISKNATLSENACKINNGGCSHLCLRHPDGYSCKCPTGLRMKNGSDTICEDIPENYLIFALRSGIGRISMDTKDLMDVVLPVNGVHGSVVLDYHYNLSRLFYADVNLDVIKSVDLLNMSDSKTIVVKGLHTPNGLAVDWIANNIYWSDSAAKIIEVARLDGTSRKAILKEDLSDPRSLILYPKRGYIFWSDWGDPARIERCLMDGSGRKQIVHTNLGFPTGLAIDFEARRLYWADALQDRIEMSDFDGGKRNSIIPRAEHPFGVTLLDNYIYWTDWYNKSIFRASNSGNLNIEEIRHGLRGALDIRSVSPNRQPLDWNPCAHDNGACSHLCFFKGKTYSCGCPDQPDDRACKLEPAYVIPMRPEDGSEYLDEGLPDTSNEDNFDSSSTTAQERIIIVGSGIVSVLLIVVVIAIIVLVFNSKRKKPKRASRGSSRSILTFTNPNYNVADGTPLETKTTIWKRFKYDKCGDRVYEERSLTAETTSSSLMVPTPSPMPSPSGMALSTIT</sequence>
<keyword evidence="13" id="KW-0325">Glycoprotein</keyword>
<feature type="disulfide bond" evidence="14">
    <location>
        <begin position="427"/>
        <end position="445"/>
    </location>
</feature>
<dbReference type="PROSITE" id="PS51120">
    <property type="entry name" value="LDLRB"/>
    <property type="match status" value="16"/>
</dbReference>
<keyword evidence="5 17" id="KW-0812">Transmembrane</keyword>
<dbReference type="InterPro" id="IPR000152">
    <property type="entry name" value="EGF-type_Asp/Asn_hydroxyl_site"/>
</dbReference>